<dbReference type="Gene3D" id="3.40.50.2000">
    <property type="entry name" value="Glycogen Phosphorylase B"/>
    <property type="match status" value="2"/>
</dbReference>
<dbReference type="InterPro" id="IPR010610">
    <property type="entry name" value="EryCIII-like_C"/>
</dbReference>
<dbReference type="Pfam" id="PF06722">
    <property type="entry name" value="EryCIII-like_C"/>
    <property type="match status" value="1"/>
</dbReference>
<dbReference type="PANTHER" id="PTHR48050">
    <property type="entry name" value="STEROL 3-BETA-GLUCOSYLTRANSFERASE"/>
    <property type="match status" value="1"/>
</dbReference>
<evidence type="ECO:0000259" key="1">
    <source>
        <dbReference type="Pfam" id="PF06722"/>
    </source>
</evidence>
<evidence type="ECO:0000313" key="3">
    <source>
        <dbReference type="Proteomes" id="UP001239462"/>
    </source>
</evidence>
<dbReference type="Proteomes" id="UP001239462">
    <property type="component" value="Unassembled WGS sequence"/>
</dbReference>
<gene>
    <name evidence="2" type="ORF">QTN89_09285</name>
</gene>
<dbReference type="RefSeq" id="WP_289163117.1">
    <property type="nucleotide sequence ID" value="NZ_JASZZN010000005.1"/>
</dbReference>
<dbReference type="PANTHER" id="PTHR48050:SF13">
    <property type="entry name" value="STEROL 3-BETA-GLUCOSYLTRANSFERASE UGT80A2"/>
    <property type="match status" value="1"/>
</dbReference>
<sequence length="427" mass="48241">MSKPVTIDFVAPPFAGHLFPQLELARGLAERGVGPVRFFSTPEAKSAILASGFDLFPLIKDRSHIVFEIANTHSPIGSNPFKLLSQFKLNLALMSQLRDELSTYWHDSRPDLVVADFTVPVAGVLAKQLGIPWWTSLPTPSVVDTVDGTPAYLGGWLPPRTSLGRLRDFAGRQIIRTFKRTLFQIYRTPLRRLGVDRVYRDDGFEAIYSDERILALGVREFEFPRQWPPSLQFIGPLTASPSTDHQAPVFIEGKRHLLVSLGTHLLWAKENARTLMKEVAAEGDDWVIHFTDGRFGAETNLQQGRFHNYGYLPYDRYLDRYDAVLHHGGTGITYASLRHGVPALVWPQDYDQFDHAARLVYHGLGMRVRPSANLIREDLDHLVSEPHFRENLDTFADIIGRHAPIDQVTELIKQLESAKHPQQALSN</sequence>
<dbReference type="InterPro" id="IPR050426">
    <property type="entry name" value="Glycosyltransferase_28"/>
</dbReference>
<keyword evidence="3" id="KW-1185">Reference proteome</keyword>
<name>A0ABT7PGL0_9BACT</name>
<reference evidence="2 3" key="1">
    <citation type="submission" date="2023-06" db="EMBL/GenBank/DDBJ databases">
        <title>Roseiconus lacunae JC819 isolated from Gulf of Mannar region, Tamil Nadu.</title>
        <authorList>
            <person name="Pk S."/>
            <person name="Ch S."/>
            <person name="Ch V.R."/>
        </authorList>
    </citation>
    <scope>NUCLEOTIDE SEQUENCE [LARGE SCALE GENOMIC DNA]</scope>
    <source>
        <strain evidence="2 3">JC819</strain>
    </source>
</reference>
<dbReference type="InterPro" id="IPR002213">
    <property type="entry name" value="UDP_glucos_trans"/>
</dbReference>
<organism evidence="2 3">
    <name type="scientific">Roseiconus lacunae</name>
    <dbReference type="NCBI Taxonomy" id="2605694"/>
    <lineage>
        <taxon>Bacteria</taxon>
        <taxon>Pseudomonadati</taxon>
        <taxon>Planctomycetota</taxon>
        <taxon>Planctomycetia</taxon>
        <taxon>Pirellulales</taxon>
        <taxon>Pirellulaceae</taxon>
        <taxon>Roseiconus</taxon>
    </lineage>
</organism>
<accession>A0ABT7PGL0</accession>
<dbReference type="SUPFAM" id="SSF53756">
    <property type="entry name" value="UDP-Glycosyltransferase/glycogen phosphorylase"/>
    <property type="match status" value="1"/>
</dbReference>
<feature type="domain" description="Erythromycin biosynthesis protein CIII-like C-terminal" evidence="1">
    <location>
        <begin position="275"/>
        <end position="403"/>
    </location>
</feature>
<dbReference type="CDD" id="cd03784">
    <property type="entry name" value="GT1_Gtf-like"/>
    <property type="match status" value="1"/>
</dbReference>
<evidence type="ECO:0000313" key="2">
    <source>
        <dbReference type="EMBL" id="MDM4015620.1"/>
    </source>
</evidence>
<proteinExistence type="predicted"/>
<protein>
    <submittedName>
        <fullName evidence="2">Glycosyltransferase</fullName>
    </submittedName>
</protein>
<dbReference type="EMBL" id="JASZZN010000005">
    <property type="protein sequence ID" value="MDM4015620.1"/>
    <property type="molecule type" value="Genomic_DNA"/>
</dbReference>
<comment type="caution">
    <text evidence="2">The sequence shown here is derived from an EMBL/GenBank/DDBJ whole genome shotgun (WGS) entry which is preliminary data.</text>
</comment>